<dbReference type="AlphaFoldDB" id="A0A3R7AVY5"/>
<protein>
    <recommendedName>
        <fullName evidence="5">Serine protease</fullName>
    </recommendedName>
</protein>
<dbReference type="SUPFAM" id="SSF50494">
    <property type="entry name" value="Trypsin-like serine proteases"/>
    <property type="match status" value="1"/>
</dbReference>
<proteinExistence type="predicted"/>
<dbReference type="Pfam" id="PF13365">
    <property type="entry name" value="Trypsin_2"/>
    <property type="match status" value="1"/>
</dbReference>
<feature type="chain" id="PRO_5018626708" description="Serine protease" evidence="2">
    <location>
        <begin position="22"/>
        <end position="286"/>
    </location>
</feature>
<dbReference type="VEuPathDB" id="FungiDB:H257_16810"/>
<name>A0A3R7AVY5_APHAT</name>
<dbReference type="PANTHER" id="PTHR36234">
    <property type="entry name" value="LYSYL ENDOPEPTIDASE"/>
    <property type="match status" value="1"/>
</dbReference>
<evidence type="ECO:0000256" key="2">
    <source>
        <dbReference type="SAM" id="SignalP"/>
    </source>
</evidence>
<evidence type="ECO:0008006" key="5">
    <source>
        <dbReference type="Google" id="ProtNLM"/>
    </source>
</evidence>
<organism evidence="3 4">
    <name type="scientific">Aphanomyces astaci</name>
    <name type="common">Crayfish plague agent</name>
    <dbReference type="NCBI Taxonomy" id="112090"/>
    <lineage>
        <taxon>Eukaryota</taxon>
        <taxon>Sar</taxon>
        <taxon>Stramenopiles</taxon>
        <taxon>Oomycota</taxon>
        <taxon>Saprolegniomycetes</taxon>
        <taxon>Saprolegniales</taxon>
        <taxon>Verrucalvaceae</taxon>
        <taxon>Aphanomyces</taxon>
    </lineage>
</organism>
<dbReference type="PANTHER" id="PTHR36234:SF5">
    <property type="entry name" value="LYSYL ENDOPEPTIDASE"/>
    <property type="match status" value="1"/>
</dbReference>
<evidence type="ECO:0000313" key="4">
    <source>
        <dbReference type="Proteomes" id="UP000286510"/>
    </source>
</evidence>
<dbReference type="Gene3D" id="2.40.10.10">
    <property type="entry name" value="Trypsin-like serine proteases"/>
    <property type="match status" value="2"/>
</dbReference>
<reference evidence="3 4" key="1">
    <citation type="submission" date="2018-08" db="EMBL/GenBank/DDBJ databases">
        <title>Aphanomyces genome sequencing and annotation.</title>
        <authorList>
            <person name="Minardi D."/>
            <person name="Oidtmann B."/>
            <person name="Van Der Giezen M."/>
            <person name="Studholme D.J."/>
        </authorList>
    </citation>
    <scope>NUCLEOTIDE SEQUENCE [LARGE SCALE GENOMIC DNA]</scope>
    <source>
        <strain evidence="3 4">FDL457</strain>
    </source>
</reference>
<dbReference type="InterPro" id="IPR009003">
    <property type="entry name" value="Peptidase_S1_PA"/>
</dbReference>
<evidence type="ECO:0000313" key="3">
    <source>
        <dbReference type="EMBL" id="RHZ41312.1"/>
    </source>
</evidence>
<sequence length="286" mass="30494">MFSTFKSAAVLALVAVACIEACGVDQSLAARCLTDAHPTKYQLSKAVARIRTSVTYCTAWLWGSEGHLITNNHCVPNESVAKETRVELGSECSTCADPGNDDQGGCVGTLVVDSTTLVFTDYDLDMTLFKLNVSPDVNLTQYGYLQSRATNVTLDDQIYILGHPDGKPKHIAFLGDDGTHARITNASMLAGCGEKDTLGYNVDSESGSSGSPVLSPDDDKVVAMHNCGGCDLVGQNTGIKMPNIVALLKSKNLLPKDAGVHFLVVHPGEYSGLCTSICWMRQARVT</sequence>
<dbReference type="EMBL" id="QUTF01005131">
    <property type="protein sequence ID" value="RHZ41312.1"/>
    <property type="molecule type" value="Genomic_DNA"/>
</dbReference>
<dbReference type="Proteomes" id="UP000286510">
    <property type="component" value="Unassembled WGS sequence"/>
</dbReference>
<gene>
    <name evidence="3" type="ORF">DYB26_015475</name>
</gene>
<dbReference type="InterPro" id="IPR043504">
    <property type="entry name" value="Peptidase_S1_PA_chymotrypsin"/>
</dbReference>
<accession>A0A3R7AVY5</accession>
<evidence type="ECO:0000256" key="1">
    <source>
        <dbReference type="ARBA" id="ARBA00023026"/>
    </source>
</evidence>
<keyword evidence="1" id="KW-0843">Virulence</keyword>
<feature type="signal peptide" evidence="2">
    <location>
        <begin position="1"/>
        <end position="21"/>
    </location>
</feature>
<comment type="caution">
    <text evidence="3">The sequence shown here is derived from an EMBL/GenBank/DDBJ whole genome shotgun (WGS) entry which is preliminary data.</text>
</comment>
<dbReference type="PROSITE" id="PS51257">
    <property type="entry name" value="PROKAR_LIPOPROTEIN"/>
    <property type="match status" value="1"/>
</dbReference>
<keyword evidence="2" id="KW-0732">Signal</keyword>